<accession>A0A1E1F557</accession>
<reference evidence="1 2" key="1">
    <citation type="submission" date="2016-10" db="EMBL/GenBank/DDBJ databases">
        <title>Complete Genome Sequence of the Nonylphenol-Degrading Bacterium Sphingobium cloacae JCM 10874T.</title>
        <authorList>
            <person name="Ootsuka M."/>
            <person name="Nishizawa T."/>
            <person name="Ohta H."/>
        </authorList>
    </citation>
    <scope>NUCLEOTIDE SEQUENCE [LARGE SCALE GENOMIC DNA]</scope>
    <source>
        <strain evidence="1 2">JCM 10874</strain>
    </source>
</reference>
<name>A0A1E1F557_9SPHN</name>
<gene>
    <name evidence="1" type="ORF">SCLO_1026230</name>
</gene>
<evidence type="ECO:0000313" key="2">
    <source>
        <dbReference type="Proteomes" id="UP000218272"/>
    </source>
</evidence>
<evidence type="ECO:0008006" key="3">
    <source>
        <dbReference type="Google" id="ProtNLM"/>
    </source>
</evidence>
<dbReference type="KEGG" id="sclo:SCLO_1026230"/>
<dbReference type="EMBL" id="AP017655">
    <property type="protein sequence ID" value="BAV65663.1"/>
    <property type="molecule type" value="Genomic_DNA"/>
</dbReference>
<sequence>MLCVIYRLWSRRTAITRIFKNGWFERFSRKERINDSALRDAVQRAESGLVDADLGGGVIKQRVARAGQGKSGGYRTLILFRHGDRAIFAFGFAKSAQANISKADLALLRDAAAEALEWSGEELDRLVVAGTLVEIEDGNDDEG</sequence>
<protein>
    <recommendedName>
        <fullName evidence="3">Addiction module toxin RelE</fullName>
    </recommendedName>
</protein>
<dbReference type="Proteomes" id="UP000218272">
    <property type="component" value="Chromosome SCLO_1"/>
</dbReference>
<keyword evidence="2" id="KW-1185">Reference proteome</keyword>
<dbReference type="InterPro" id="IPR009387">
    <property type="entry name" value="HigB-2"/>
</dbReference>
<dbReference type="AlphaFoldDB" id="A0A1E1F557"/>
<dbReference type="Pfam" id="PF06296">
    <property type="entry name" value="RelE"/>
    <property type="match status" value="1"/>
</dbReference>
<organism evidence="1 2">
    <name type="scientific">Sphingobium cloacae</name>
    <dbReference type="NCBI Taxonomy" id="120107"/>
    <lineage>
        <taxon>Bacteria</taxon>
        <taxon>Pseudomonadati</taxon>
        <taxon>Pseudomonadota</taxon>
        <taxon>Alphaproteobacteria</taxon>
        <taxon>Sphingomonadales</taxon>
        <taxon>Sphingomonadaceae</taxon>
        <taxon>Sphingobium</taxon>
    </lineage>
</organism>
<proteinExistence type="predicted"/>
<evidence type="ECO:0000313" key="1">
    <source>
        <dbReference type="EMBL" id="BAV65663.1"/>
    </source>
</evidence>
<dbReference type="PIRSF" id="PIRSF018634">
    <property type="entry name" value="UCP018634"/>
    <property type="match status" value="1"/>
</dbReference>
<dbReference type="RefSeq" id="WP_066521181.1">
    <property type="nucleotide sequence ID" value="NZ_AP017655.1"/>
</dbReference>
<dbReference type="OrthoDB" id="9812066at2"/>